<feature type="domain" description="HTH tetR-type" evidence="5">
    <location>
        <begin position="13"/>
        <end position="73"/>
    </location>
</feature>
<feature type="DNA-binding region" description="H-T-H motif" evidence="4">
    <location>
        <begin position="36"/>
        <end position="55"/>
    </location>
</feature>
<sequence>MRVAESAVAPRGSGGRDGILDSAIRLFDQRGYHGTSMRDIAAGAEITVASIYHHFRSKQEILQSIMVRALRAALALTRTAVVRANGSPADQLRAVMRAWVVFHTTHRMDAVVAATELRSLEPPGRDLVIALRDEQEALFRDVVARGVEEGVFATGYPLDATRGIISMGQSICIWWRADGPMTAEQLAVRYETLALAVVEAA</sequence>
<name>A0ABV8DNS2_9NOCA</name>
<dbReference type="InterPro" id="IPR009057">
    <property type="entry name" value="Homeodomain-like_sf"/>
</dbReference>
<gene>
    <name evidence="6" type="ORF">ACFO0B_06410</name>
</gene>
<dbReference type="InterPro" id="IPR001647">
    <property type="entry name" value="HTH_TetR"/>
</dbReference>
<dbReference type="SUPFAM" id="SSF46689">
    <property type="entry name" value="Homeodomain-like"/>
    <property type="match status" value="1"/>
</dbReference>
<proteinExistence type="predicted"/>
<keyword evidence="7" id="KW-1185">Reference proteome</keyword>
<evidence type="ECO:0000256" key="4">
    <source>
        <dbReference type="PROSITE-ProRule" id="PRU00335"/>
    </source>
</evidence>
<dbReference type="PRINTS" id="PR00455">
    <property type="entry name" value="HTHTETR"/>
</dbReference>
<dbReference type="InterPro" id="IPR023772">
    <property type="entry name" value="DNA-bd_HTH_TetR-type_CS"/>
</dbReference>
<dbReference type="InterPro" id="IPR050109">
    <property type="entry name" value="HTH-type_TetR-like_transc_reg"/>
</dbReference>
<dbReference type="InterPro" id="IPR041490">
    <property type="entry name" value="KstR2_TetR_C"/>
</dbReference>
<dbReference type="PROSITE" id="PS01081">
    <property type="entry name" value="HTH_TETR_1"/>
    <property type="match status" value="1"/>
</dbReference>
<dbReference type="Gene3D" id="1.10.357.10">
    <property type="entry name" value="Tetracycline Repressor, domain 2"/>
    <property type="match status" value="1"/>
</dbReference>
<dbReference type="PANTHER" id="PTHR30055">
    <property type="entry name" value="HTH-TYPE TRANSCRIPTIONAL REGULATOR RUTR"/>
    <property type="match status" value="1"/>
</dbReference>
<dbReference type="Pfam" id="PF00440">
    <property type="entry name" value="TetR_N"/>
    <property type="match status" value="1"/>
</dbReference>
<evidence type="ECO:0000256" key="3">
    <source>
        <dbReference type="ARBA" id="ARBA00023163"/>
    </source>
</evidence>
<keyword evidence="3" id="KW-0804">Transcription</keyword>
<accession>A0ABV8DNS2</accession>
<reference evidence="7" key="1">
    <citation type="journal article" date="2019" name="Int. J. Syst. Evol. Microbiol.">
        <title>The Global Catalogue of Microorganisms (GCM) 10K type strain sequencing project: providing services to taxonomists for standard genome sequencing and annotation.</title>
        <authorList>
            <consortium name="The Broad Institute Genomics Platform"/>
            <consortium name="The Broad Institute Genome Sequencing Center for Infectious Disease"/>
            <person name="Wu L."/>
            <person name="Ma J."/>
        </authorList>
    </citation>
    <scope>NUCLEOTIDE SEQUENCE [LARGE SCALE GENOMIC DNA]</scope>
    <source>
        <strain evidence="7">CGMCC 4.7330</strain>
    </source>
</reference>
<evidence type="ECO:0000256" key="2">
    <source>
        <dbReference type="ARBA" id="ARBA00023125"/>
    </source>
</evidence>
<dbReference type="PROSITE" id="PS50977">
    <property type="entry name" value="HTH_TETR_2"/>
    <property type="match status" value="1"/>
</dbReference>
<evidence type="ECO:0000259" key="5">
    <source>
        <dbReference type="PROSITE" id="PS50977"/>
    </source>
</evidence>
<dbReference type="Proteomes" id="UP001595696">
    <property type="component" value="Unassembled WGS sequence"/>
</dbReference>
<dbReference type="SUPFAM" id="SSF48498">
    <property type="entry name" value="Tetracyclin repressor-like, C-terminal domain"/>
    <property type="match status" value="1"/>
</dbReference>
<protein>
    <submittedName>
        <fullName evidence="6">TetR/AcrR family transcriptional regulator</fullName>
    </submittedName>
</protein>
<organism evidence="6 7">
    <name type="scientific">Nocardia jiangsuensis</name>
    <dbReference type="NCBI Taxonomy" id="1691563"/>
    <lineage>
        <taxon>Bacteria</taxon>
        <taxon>Bacillati</taxon>
        <taxon>Actinomycetota</taxon>
        <taxon>Actinomycetes</taxon>
        <taxon>Mycobacteriales</taxon>
        <taxon>Nocardiaceae</taxon>
        <taxon>Nocardia</taxon>
    </lineage>
</organism>
<keyword evidence="2 4" id="KW-0238">DNA-binding</keyword>
<dbReference type="EMBL" id="JBHSAX010000005">
    <property type="protein sequence ID" value="MFC3961616.1"/>
    <property type="molecule type" value="Genomic_DNA"/>
</dbReference>
<evidence type="ECO:0000313" key="7">
    <source>
        <dbReference type="Proteomes" id="UP001595696"/>
    </source>
</evidence>
<dbReference type="InterPro" id="IPR036271">
    <property type="entry name" value="Tet_transcr_reg_TetR-rel_C_sf"/>
</dbReference>
<evidence type="ECO:0000313" key="6">
    <source>
        <dbReference type="EMBL" id="MFC3961616.1"/>
    </source>
</evidence>
<keyword evidence="1" id="KW-0805">Transcription regulation</keyword>
<dbReference type="RefSeq" id="WP_378611359.1">
    <property type="nucleotide sequence ID" value="NZ_JBHSAX010000005.1"/>
</dbReference>
<comment type="caution">
    <text evidence="6">The sequence shown here is derived from an EMBL/GenBank/DDBJ whole genome shotgun (WGS) entry which is preliminary data.</text>
</comment>
<evidence type="ECO:0000256" key="1">
    <source>
        <dbReference type="ARBA" id="ARBA00023015"/>
    </source>
</evidence>
<dbReference type="PANTHER" id="PTHR30055:SF234">
    <property type="entry name" value="HTH-TYPE TRANSCRIPTIONAL REGULATOR BETI"/>
    <property type="match status" value="1"/>
</dbReference>
<dbReference type="Pfam" id="PF17932">
    <property type="entry name" value="TetR_C_24"/>
    <property type="match status" value="1"/>
</dbReference>